<comment type="caution">
    <text evidence="2">The sequence shown here is derived from an EMBL/GenBank/DDBJ whole genome shotgun (WGS) entry which is preliminary data.</text>
</comment>
<keyword evidence="3" id="KW-1185">Reference proteome</keyword>
<dbReference type="OrthoDB" id="324368at2759"/>
<sequence length="499" mass="59220">MDSNTEKRREYATKLLEELLTNHLEETQNICNELNMKLEDLSQTSPDSFIGKGVTSDIKHVRFNHFEERRIAKIFKIASEVSKILESNFEKPSQNLKSILSNALKAKSCRGSSAHSARSENHSLFTRPQDMISHGLQKEKEKFNRSVKTLERISFLREEAKSQAEAKRKHFEIQNKVIMHNRYKKSQEFQKTVMVNVEHRKKILEKKYQNMKDIDKVMLEYGAGLEKRMMKLEEWQKVEIRKQLKEKRAKLKQRLVDERRKFEMEQEKTRSESILAGELIENITRKIDRRVMEYINNISSRVQTAKGHSVKVNNTLKTCLKIEGLNYSDSLRKSVNKSLLSSKKVAKKYLIASESSEKMKKLMNESFQKHNRIISEVSSEEMRRLEKITVRSREKEKLCDRIQKDINRKYEEKKQQNYTRMERHFQAYIEKQRDEILRKKKVLEKHKRLSSVADELSIYKMEVATNKRRSNLEIQRIRSSRGSAGRYSFITPRKFDKTF</sequence>
<accession>A0A1R2CWC6</accession>
<dbReference type="AlphaFoldDB" id="A0A1R2CWC6"/>
<gene>
    <name evidence="2" type="ORF">SteCoe_3670</name>
</gene>
<proteinExistence type="predicted"/>
<protein>
    <submittedName>
        <fullName evidence="2">Uncharacterized protein</fullName>
    </submittedName>
</protein>
<feature type="coiled-coil region" evidence="1">
    <location>
        <begin position="241"/>
        <end position="272"/>
    </location>
</feature>
<organism evidence="2 3">
    <name type="scientific">Stentor coeruleus</name>
    <dbReference type="NCBI Taxonomy" id="5963"/>
    <lineage>
        <taxon>Eukaryota</taxon>
        <taxon>Sar</taxon>
        <taxon>Alveolata</taxon>
        <taxon>Ciliophora</taxon>
        <taxon>Postciliodesmatophora</taxon>
        <taxon>Heterotrichea</taxon>
        <taxon>Heterotrichida</taxon>
        <taxon>Stentoridae</taxon>
        <taxon>Stentor</taxon>
    </lineage>
</organism>
<dbReference type="EMBL" id="MPUH01000044">
    <property type="protein sequence ID" value="OMJ93318.1"/>
    <property type="molecule type" value="Genomic_DNA"/>
</dbReference>
<reference evidence="2 3" key="1">
    <citation type="submission" date="2016-11" db="EMBL/GenBank/DDBJ databases">
        <title>The macronuclear genome of Stentor coeruleus: a giant cell with tiny introns.</title>
        <authorList>
            <person name="Slabodnick M."/>
            <person name="Ruby J.G."/>
            <person name="Reiff S.B."/>
            <person name="Swart E.C."/>
            <person name="Gosai S."/>
            <person name="Prabakaran S."/>
            <person name="Witkowska E."/>
            <person name="Larue G.E."/>
            <person name="Fisher S."/>
            <person name="Freeman R.M."/>
            <person name="Gunawardena J."/>
            <person name="Chu W."/>
            <person name="Stover N.A."/>
            <person name="Gregory B.D."/>
            <person name="Nowacki M."/>
            <person name="Derisi J."/>
            <person name="Roy S.W."/>
            <person name="Marshall W.F."/>
            <person name="Sood P."/>
        </authorList>
    </citation>
    <scope>NUCLEOTIDE SEQUENCE [LARGE SCALE GENOMIC DNA]</scope>
    <source>
        <strain evidence="2">WM001</strain>
    </source>
</reference>
<keyword evidence="1" id="KW-0175">Coiled coil</keyword>
<evidence type="ECO:0000313" key="3">
    <source>
        <dbReference type="Proteomes" id="UP000187209"/>
    </source>
</evidence>
<evidence type="ECO:0000313" key="2">
    <source>
        <dbReference type="EMBL" id="OMJ93318.1"/>
    </source>
</evidence>
<name>A0A1R2CWC6_9CILI</name>
<dbReference type="Proteomes" id="UP000187209">
    <property type="component" value="Unassembled WGS sequence"/>
</dbReference>
<evidence type="ECO:0000256" key="1">
    <source>
        <dbReference type="SAM" id="Coils"/>
    </source>
</evidence>